<dbReference type="RefSeq" id="WP_128752476.1">
    <property type="nucleotide sequence ID" value="NZ_CP035282.1"/>
</dbReference>
<dbReference type="FunFam" id="1.20.120.1760:FF:000004">
    <property type="entry name" value="CDP-diacylglycerol--glycerol-3-phosphate 3-phosphatidyltransferase"/>
    <property type="match status" value="1"/>
</dbReference>
<dbReference type="InterPro" id="IPR043130">
    <property type="entry name" value="CDP-OH_PTrfase_TM_dom"/>
</dbReference>
<evidence type="ECO:0000313" key="22">
    <source>
        <dbReference type="Proteomes" id="UP000287969"/>
    </source>
</evidence>
<dbReference type="InterPro" id="IPR000462">
    <property type="entry name" value="CDP-OH_P_trans"/>
</dbReference>
<evidence type="ECO:0000256" key="6">
    <source>
        <dbReference type="ARBA" id="ARBA00013170"/>
    </source>
</evidence>
<dbReference type="EMBL" id="CP035282">
    <property type="protein sequence ID" value="QAT61667.1"/>
    <property type="molecule type" value="Genomic_DNA"/>
</dbReference>
<name>A0A410QCE6_9FIRM</name>
<evidence type="ECO:0000256" key="11">
    <source>
        <dbReference type="ARBA" id="ARBA00022692"/>
    </source>
</evidence>
<dbReference type="PROSITE" id="PS00379">
    <property type="entry name" value="CDP_ALCOHOL_P_TRANSF"/>
    <property type="match status" value="1"/>
</dbReference>
<comment type="pathway">
    <text evidence="3">Phospholipid metabolism; phosphatidylglycerol biosynthesis; phosphatidylglycerol from CDP-diacylglycerol: step 1/2.</text>
</comment>
<dbReference type="GO" id="GO:0005886">
    <property type="term" value="C:plasma membrane"/>
    <property type="evidence" value="ECO:0007669"/>
    <property type="project" value="UniProtKB-SubCell"/>
</dbReference>
<evidence type="ECO:0000256" key="9">
    <source>
        <dbReference type="ARBA" id="ARBA00022516"/>
    </source>
</evidence>
<dbReference type="Pfam" id="PF01066">
    <property type="entry name" value="CDP-OH_P_transf"/>
    <property type="match status" value="1"/>
</dbReference>
<keyword evidence="10 19" id="KW-0808">Transferase</keyword>
<keyword evidence="9" id="KW-0444">Lipid biosynthesis</keyword>
<protein>
    <recommendedName>
        <fullName evidence="7 18">CDP-diacylglycerol--glycerol-3-phosphate 3-phosphatidyltransferase</fullName>
        <ecNumber evidence="6 18">2.7.8.5</ecNumber>
    </recommendedName>
</protein>
<dbReference type="OrthoDB" id="9796672at2"/>
<evidence type="ECO:0000256" key="15">
    <source>
        <dbReference type="ARBA" id="ARBA00023209"/>
    </source>
</evidence>
<dbReference type="InterPro" id="IPR004570">
    <property type="entry name" value="Phosphatidylglycerol_P_synth"/>
</dbReference>
<evidence type="ECO:0000256" key="16">
    <source>
        <dbReference type="ARBA" id="ARBA00023264"/>
    </source>
</evidence>
<evidence type="ECO:0000256" key="3">
    <source>
        <dbReference type="ARBA" id="ARBA00005042"/>
    </source>
</evidence>
<gene>
    <name evidence="21" type="primary">pgsA</name>
    <name evidence="21" type="ORF">EQM13_08740</name>
</gene>
<evidence type="ECO:0000256" key="19">
    <source>
        <dbReference type="RuleBase" id="RU003750"/>
    </source>
</evidence>
<dbReference type="AlphaFoldDB" id="A0A410QCE6"/>
<dbReference type="PANTHER" id="PTHR14269:SF62">
    <property type="entry name" value="CDP-DIACYLGLYCEROL--GLYCEROL-3-PHOSPHATE 3-PHOSPHATIDYLTRANSFERASE 1, CHLOROPLASTIC"/>
    <property type="match status" value="1"/>
</dbReference>
<dbReference type="PIRSF" id="PIRSF000847">
    <property type="entry name" value="Phos_ph_gly_syn"/>
    <property type="match status" value="1"/>
</dbReference>
<evidence type="ECO:0000256" key="20">
    <source>
        <dbReference type="SAM" id="Phobius"/>
    </source>
</evidence>
<accession>A0A410QCE6</accession>
<dbReference type="GO" id="GO:0006655">
    <property type="term" value="P:phosphatidylglycerol biosynthetic process"/>
    <property type="evidence" value="ECO:0007669"/>
    <property type="project" value="UniProtKB-UniPathway"/>
</dbReference>
<feature type="transmembrane region" description="Helical" evidence="20">
    <location>
        <begin position="152"/>
        <end position="171"/>
    </location>
</feature>
<dbReference type="NCBIfam" id="TIGR00560">
    <property type="entry name" value="pgsA"/>
    <property type="match status" value="1"/>
</dbReference>
<keyword evidence="11 20" id="KW-0812">Transmembrane</keyword>
<dbReference type="KEGG" id="spoa:EQM13_08740"/>
<evidence type="ECO:0000256" key="4">
    <source>
        <dbReference type="ARBA" id="ARBA00005189"/>
    </source>
</evidence>
<proteinExistence type="inferred from homology"/>
<feature type="transmembrane region" description="Helical" evidence="20">
    <location>
        <begin position="71"/>
        <end position="95"/>
    </location>
</feature>
<keyword evidence="12 20" id="KW-1133">Transmembrane helix</keyword>
<organism evidence="21 22">
    <name type="scientific">Acidilutibacter cellobiosedens</name>
    <dbReference type="NCBI Taxonomy" id="2507161"/>
    <lineage>
        <taxon>Bacteria</taxon>
        <taxon>Bacillati</taxon>
        <taxon>Bacillota</taxon>
        <taxon>Tissierellia</taxon>
        <taxon>Tissierellales</taxon>
        <taxon>Acidilutibacteraceae</taxon>
        <taxon>Acidilutibacter</taxon>
    </lineage>
</organism>
<dbReference type="InterPro" id="IPR050324">
    <property type="entry name" value="CDP-alcohol_PTase-I"/>
</dbReference>
<evidence type="ECO:0000256" key="14">
    <source>
        <dbReference type="ARBA" id="ARBA00023136"/>
    </source>
</evidence>
<evidence type="ECO:0000256" key="17">
    <source>
        <dbReference type="ARBA" id="ARBA00048586"/>
    </source>
</evidence>
<comment type="similarity">
    <text evidence="5 19">Belongs to the CDP-alcohol phosphatidyltransferase class-I family.</text>
</comment>
<dbReference type="Proteomes" id="UP000287969">
    <property type="component" value="Chromosome"/>
</dbReference>
<evidence type="ECO:0000256" key="18">
    <source>
        <dbReference type="NCBIfam" id="TIGR00560"/>
    </source>
</evidence>
<dbReference type="EC" id="2.7.8.5" evidence="6 18"/>
<dbReference type="Gene3D" id="1.20.120.1760">
    <property type="match status" value="1"/>
</dbReference>
<reference evidence="22" key="1">
    <citation type="submission" date="2019-01" db="EMBL/GenBank/DDBJ databases">
        <title>Draft genomes of a novel of Sporanaerobacter strains.</title>
        <authorList>
            <person name="Ma S."/>
        </authorList>
    </citation>
    <scope>NUCLEOTIDE SEQUENCE [LARGE SCALE GENOMIC DNA]</scope>
    <source>
        <strain evidence="22">NJN-17</strain>
    </source>
</reference>
<comment type="subcellular location">
    <subcellularLocation>
        <location evidence="2">Cell membrane</location>
        <topology evidence="2">Multi-pass membrane protein</topology>
    </subcellularLocation>
</comment>
<comment type="catalytic activity">
    <reaction evidence="17">
        <text>a CDP-1,2-diacyl-sn-glycerol + sn-glycerol 3-phosphate = a 1,2-diacyl-sn-glycero-3-phospho-(1'-sn-glycero-3'-phosphate) + CMP + H(+)</text>
        <dbReference type="Rhea" id="RHEA:12593"/>
        <dbReference type="ChEBI" id="CHEBI:15378"/>
        <dbReference type="ChEBI" id="CHEBI:57597"/>
        <dbReference type="ChEBI" id="CHEBI:58332"/>
        <dbReference type="ChEBI" id="CHEBI:60110"/>
        <dbReference type="ChEBI" id="CHEBI:60377"/>
        <dbReference type="EC" id="2.7.8.5"/>
    </reaction>
</comment>
<comment type="pathway">
    <text evidence="4">Lipid metabolism.</text>
</comment>
<evidence type="ECO:0000256" key="2">
    <source>
        <dbReference type="ARBA" id="ARBA00004651"/>
    </source>
</evidence>
<evidence type="ECO:0000256" key="10">
    <source>
        <dbReference type="ARBA" id="ARBA00022679"/>
    </source>
</evidence>
<feature type="transmembrane region" description="Helical" evidence="20">
    <location>
        <begin position="129"/>
        <end position="146"/>
    </location>
</feature>
<evidence type="ECO:0000313" key="21">
    <source>
        <dbReference type="EMBL" id="QAT61667.1"/>
    </source>
</evidence>
<keyword evidence="15" id="KW-0594">Phospholipid biosynthesis</keyword>
<evidence type="ECO:0000256" key="5">
    <source>
        <dbReference type="ARBA" id="ARBA00010441"/>
    </source>
</evidence>
<evidence type="ECO:0000256" key="1">
    <source>
        <dbReference type="ARBA" id="ARBA00003973"/>
    </source>
</evidence>
<feature type="transmembrane region" description="Helical" evidence="20">
    <location>
        <begin position="6"/>
        <end position="24"/>
    </location>
</feature>
<keyword evidence="13" id="KW-0443">Lipid metabolism</keyword>
<comment type="function">
    <text evidence="1">This protein catalyzes the committed step to the synthesis of the acidic phospholipids.</text>
</comment>
<dbReference type="GO" id="GO:0008444">
    <property type="term" value="F:CDP-diacylglycerol-glycerol-3-phosphate 3-phosphatidyltransferase activity"/>
    <property type="evidence" value="ECO:0007669"/>
    <property type="project" value="UniProtKB-UniRule"/>
</dbReference>
<sequence>MNLPNKLTIFRICLVPFFVFFLFSNLKYGQYIAVSIFILASLTDTLDGHIARSRNLITTFGKFMDPLADKILVSAAFISLVELGKVPSWIVIIIISRELAITGFRTVAVSEGVTIAADKWGKMKTVTQLIAVIALLLNNYPFSLINFPFDKIMLYISVVFTIISGVNYIYVNRKVLKSEKK</sequence>
<dbReference type="UniPathway" id="UPA00084">
    <property type="reaction ID" value="UER00503"/>
</dbReference>
<evidence type="ECO:0000256" key="12">
    <source>
        <dbReference type="ARBA" id="ARBA00022989"/>
    </source>
</evidence>
<dbReference type="InterPro" id="IPR048254">
    <property type="entry name" value="CDP_ALCOHOL_P_TRANSF_CS"/>
</dbReference>
<evidence type="ECO:0000256" key="7">
    <source>
        <dbReference type="ARBA" id="ARBA00014944"/>
    </source>
</evidence>
<keyword evidence="16" id="KW-1208">Phospholipid metabolism</keyword>
<keyword evidence="8" id="KW-1003">Cell membrane</keyword>
<keyword evidence="22" id="KW-1185">Reference proteome</keyword>
<dbReference type="PANTHER" id="PTHR14269">
    <property type="entry name" value="CDP-DIACYLGLYCEROL--GLYCEROL-3-PHOSPHATE 3-PHOSPHATIDYLTRANSFERASE-RELATED"/>
    <property type="match status" value="1"/>
</dbReference>
<evidence type="ECO:0000256" key="13">
    <source>
        <dbReference type="ARBA" id="ARBA00023098"/>
    </source>
</evidence>
<evidence type="ECO:0000256" key="8">
    <source>
        <dbReference type="ARBA" id="ARBA00022475"/>
    </source>
</evidence>
<keyword evidence="14 20" id="KW-0472">Membrane</keyword>